<keyword evidence="2" id="KW-0732">Signal</keyword>
<gene>
    <name evidence="3" type="ORF">AGOR_G00142000</name>
</gene>
<dbReference type="AlphaFoldDB" id="A0A8T3D4T6"/>
<sequence length="67" mass="7525">MRAEQLWMTLLSVAWLWPAALSSSGSTHGRRRHKDVYLGEHVKNKHGGHSSGIILNTHYNPTQHGNP</sequence>
<evidence type="ECO:0000256" key="2">
    <source>
        <dbReference type="SAM" id="SignalP"/>
    </source>
</evidence>
<proteinExistence type="predicted"/>
<name>A0A8T3D4T6_9TELE</name>
<organism evidence="3 4">
    <name type="scientific">Albula goreensis</name>
    <dbReference type="NCBI Taxonomy" id="1534307"/>
    <lineage>
        <taxon>Eukaryota</taxon>
        <taxon>Metazoa</taxon>
        <taxon>Chordata</taxon>
        <taxon>Craniata</taxon>
        <taxon>Vertebrata</taxon>
        <taxon>Euteleostomi</taxon>
        <taxon>Actinopterygii</taxon>
        <taxon>Neopterygii</taxon>
        <taxon>Teleostei</taxon>
        <taxon>Albuliformes</taxon>
        <taxon>Albulidae</taxon>
        <taxon>Albula</taxon>
    </lineage>
</organism>
<feature type="chain" id="PRO_5035878249" evidence="2">
    <location>
        <begin position="23"/>
        <end position="67"/>
    </location>
</feature>
<reference evidence="3" key="1">
    <citation type="submission" date="2021-01" db="EMBL/GenBank/DDBJ databases">
        <authorList>
            <person name="Zahm M."/>
            <person name="Roques C."/>
            <person name="Cabau C."/>
            <person name="Klopp C."/>
            <person name="Donnadieu C."/>
            <person name="Jouanno E."/>
            <person name="Lampietro C."/>
            <person name="Louis A."/>
            <person name="Herpin A."/>
            <person name="Echchiki A."/>
            <person name="Berthelot C."/>
            <person name="Parey E."/>
            <person name="Roest-Crollius H."/>
            <person name="Braasch I."/>
            <person name="Postlethwait J."/>
            <person name="Bobe J."/>
            <person name="Montfort J."/>
            <person name="Bouchez O."/>
            <person name="Begum T."/>
            <person name="Mejri S."/>
            <person name="Adams A."/>
            <person name="Chen W.-J."/>
            <person name="Guiguen Y."/>
        </authorList>
    </citation>
    <scope>NUCLEOTIDE SEQUENCE</scope>
    <source>
        <tissue evidence="3">Blood</tissue>
    </source>
</reference>
<feature type="signal peptide" evidence="2">
    <location>
        <begin position="1"/>
        <end position="22"/>
    </location>
</feature>
<evidence type="ECO:0000313" key="3">
    <source>
        <dbReference type="EMBL" id="KAI1891266.1"/>
    </source>
</evidence>
<accession>A0A8T3D4T6</accession>
<evidence type="ECO:0000256" key="1">
    <source>
        <dbReference type="SAM" id="MobiDB-lite"/>
    </source>
</evidence>
<dbReference type="EMBL" id="JAERUA010000013">
    <property type="protein sequence ID" value="KAI1891266.1"/>
    <property type="molecule type" value="Genomic_DNA"/>
</dbReference>
<comment type="caution">
    <text evidence="3">The sequence shown here is derived from an EMBL/GenBank/DDBJ whole genome shotgun (WGS) entry which is preliminary data.</text>
</comment>
<dbReference type="Proteomes" id="UP000829720">
    <property type="component" value="Unassembled WGS sequence"/>
</dbReference>
<keyword evidence="4" id="KW-1185">Reference proteome</keyword>
<evidence type="ECO:0000313" key="4">
    <source>
        <dbReference type="Proteomes" id="UP000829720"/>
    </source>
</evidence>
<feature type="compositionally biased region" description="Polar residues" evidence="1">
    <location>
        <begin position="53"/>
        <end position="67"/>
    </location>
</feature>
<feature type="region of interest" description="Disordered" evidence="1">
    <location>
        <begin position="42"/>
        <end position="67"/>
    </location>
</feature>
<protein>
    <submittedName>
        <fullName evidence="3">Uncharacterized protein</fullName>
    </submittedName>
</protein>